<keyword evidence="5" id="KW-1185">Reference proteome</keyword>
<evidence type="ECO:0000256" key="1">
    <source>
        <dbReference type="ARBA" id="ARBA00022517"/>
    </source>
</evidence>
<keyword evidence="3" id="KW-0175">Coiled coil</keyword>
<dbReference type="GO" id="GO:0043024">
    <property type="term" value="F:ribosomal small subunit binding"/>
    <property type="evidence" value="ECO:0007669"/>
    <property type="project" value="TreeGrafter"/>
</dbReference>
<dbReference type="OrthoDB" id="9811910at2"/>
<evidence type="ECO:0000313" key="4">
    <source>
        <dbReference type="EMBL" id="TXF89555.1"/>
    </source>
</evidence>
<evidence type="ECO:0000313" key="5">
    <source>
        <dbReference type="Proteomes" id="UP000321907"/>
    </source>
</evidence>
<dbReference type="EMBL" id="VOXD01000013">
    <property type="protein sequence ID" value="TXF89555.1"/>
    <property type="molecule type" value="Genomic_DNA"/>
</dbReference>
<dbReference type="AlphaFoldDB" id="A0A5C7FSY5"/>
<dbReference type="RefSeq" id="WP_147930629.1">
    <property type="nucleotide sequence ID" value="NZ_VOXD01000013.1"/>
</dbReference>
<name>A0A5C7FSY5_9BACT</name>
<accession>A0A5C7FSY5</accession>
<keyword evidence="1 2" id="KW-0690">Ribosome biogenesis</keyword>
<dbReference type="GO" id="GO:0030490">
    <property type="term" value="P:maturation of SSU-rRNA"/>
    <property type="evidence" value="ECO:0007669"/>
    <property type="project" value="UniProtKB-UniRule"/>
</dbReference>
<evidence type="ECO:0000256" key="2">
    <source>
        <dbReference type="HAMAP-Rule" id="MF_00003"/>
    </source>
</evidence>
<sequence length="123" mass="14564">MESKRQRQVAEQIKRNFSLVLQQEGSYIYGPEPLVTVTEVHPTPDLSLCKIYVSIWNTDNKQDVIIKMNEEHQRLKNALAQRIRKHIRRIPAISFFIDETLDEMNRVETLFDRLEEEGQLPKE</sequence>
<dbReference type="InterPro" id="IPR015946">
    <property type="entry name" value="KH_dom-like_a/b"/>
</dbReference>
<comment type="caution">
    <text evidence="4">The sequence shown here is derived from an EMBL/GenBank/DDBJ whole genome shotgun (WGS) entry which is preliminary data.</text>
</comment>
<dbReference type="HAMAP" id="MF_00003">
    <property type="entry name" value="RbfA"/>
    <property type="match status" value="1"/>
</dbReference>
<dbReference type="InterPro" id="IPR000238">
    <property type="entry name" value="RbfA"/>
</dbReference>
<protein>
    <recommendedName>
        <fullName evidence="2">Ribosome-binding factor A</fullName>
    </recommendedName>
</protein>
<dbReference type="GO" id="GO:0005829">
    <property type="term" value="C:cytosol"/>
    <property type="evidence" value="ECO:0007669"/>
    <property type="project" value="TreeGrafter"/>
</dbReference>
<dbReference type="Gene3D" id="3.30.300.20">
    <property type="match status" value="1"/>
</dbReference>
<evidence type="ECO:0000256" key="3">
    <source>
        <dbReference type="SAM" id="Coils"/>
    </source>
</evidence>
<dbReference type="Proteomes" id="UP000321907">
    <property type="component" value="Unassembled WGS sequence"/>
</dbReference>
<comment type="subunit">
    <text evidence="2">Monomer. Binds 30S ribosomal subunits, but not 50S ribosomal subunits or 70S ribosomes.</text>
</comment>
<gene>
    <name evidence="2 4" type="primary">rbfA</name>
    <name evidence="4" type="ORF">FUA23_10145</name>
</gene>
<reference evidence="4 5" key="1">
    <citation type="submission" date="2019-08" db="EMBL/GenBank/DDBJ databases">
        <title>Lewinella sp. strain SSH13 Genome sequencing and assembly.</title>
        <authorList>
            <person name="Kim I."/>
        </authorList>
    </citation>
    <scope>NUCLEOTIDE SEQUENCE [LARGE SCALE GENOMIC DNA]</scope>
    <source>
        <strain evidence="4 5">SSH13</strain>
    </source>
</reference>
<comment type="function">
    <text evidence="2">One of several proteins that assist in the late maturation steps of the functional core of the 30S ribosomal subunit. Associates with free 30S ribosomal subunits (but not with 30S subunits that are part of 70S ribosomes or polysomes). Required for efficient processing of 16S rRNA. May interact with the 5'-terminal helix region of 16S rRNA.</text>
</comment>
<comment type="subcellular location">
    <subcellularLocation>
        <location evidence="2">Cytoplasm</location>
    </subcellularLocation>
</comment>
<dbReference type="Pfam" id="PF02033">
    <property type="entry name" value="RBFA"/>
    <property type="match status" value="1"/>
</dbReference>
<dbReference type="SUPFAM" id="SSF89919">
    <property type="entry name" value="Ribosome-binding factor A, RbfA"/>
    <property type="match status" value="1"/>
</dbReference>
<dbReference type="InterPro" id="IPR023799">
    <property type="entry name" value="RbfA_dom_sf"/>
</dbReference>
<organism evidence="4 5">
    <name type="scientific">Neolewinella aurantiaca</name>
    <dbReference type="NCBI Taxonomy" id="2602767"/>
    <lineage>
        <taxon>Bacteria</taxon>
        <taxon>Pseudomonadati</taxon>
        <taxon>Bacteroidota</taxon>
        <taxon>Saprospiria</taxon>
        <taxon>Saprospirales</taxon>
        <taxon>Lewinellaceae</taxon>
        <taxon>Neolewinella</taxon>
    </lineage>
</organism>
<dbReference type="PANTHER" id="PTHR33515">
    <property type="entry name" value="RIBOSOME-BINDING FACTOR A, CHLOROPLASTIC-RELATED"/>
    <property type="match status" value="1"/>
</dbReference>
<dbReference type="NCBIfam" id="TIGR00082">
    <property type="entry name" value="rbfA"/>
    <property type="match status" value="1"/>
</dbReference>
<dbReference type="PANTHER" id="PTHR33515:SF1">
    <property type="entry name" value="RIBOSOME-BINDING FACTOR A, CHLOROPLASTIC-RELATED"/>
    <property type="match status" value="1"/>
</dbReference>
<feature type="coiled-coil region" evidence="3">
    <location>
        <begin position="69"/>
        <end position="117"/>
    </location>
</feature>
<keyword evidence="2" id="KW-0963">Cytoplasm</keyword>
<proteinExistence type="inferred from homology"/>
<comment type="similarity">
    <text evidence="2">Belongs to the RbfA family.</text>
</comment>